<feature type="region of interest" description="Disordered" evidence="1">
    <location>
        <begin position="66"/>
        <end position="107"/>
    </location>
</feature>
<comment type="caution">
    <text evidence="2">The sequence shown here is derived from an EMBL/GenBank/DDBJ whole genome shotgun (WGS) entry which is preliminary data.</text>
</comment>
<dbReference type="AlphaFoldDB" id="A0AAI8Z5E0"/>
<reference evidence="2" key="1">
    <citation type="submission" date="2023-11" db="EMBL/GenBank/DDBJ databases">
        <authorList>
            <person name="Alioto T."/>
            <person name="Alioto T."/>
            <person name="Gomez Garrido J."/>
        </authorList>
    </citation>
    <scope>NUCLEOTIDE SEQUENCE</scope>
</reference>
<evidence type="ECO:0000313" key="2">
    <source>
        <dbReference type="EMBL" id="CAK4032779.1"/>
    </source>
</evidence>
<organism evidence="2 3">
    <name type="scientific">Lecanosticta acicola</name>
    <dbReference type="NCBI Taxonomy" id="111012"/>
    <lineage>
        <taxon>Eukaryota</taxon>
        <taxon>Fungi</taxon>
        <taxon>Dikarya</taxon>
        <taxon>Ascomycota</taxon>
        <taxon>Pezizomycotina</taxon>
        <taxon>Dothideomycetes</taxon>
        <taxon>Dothideomycetidae</taxon>
        <taxon>Mycosphaerellales</taxon>
        <taxon>Mycosphaerellaceae</taxon>
        <taxon>Lecanosticta</taxon>
    </lineage>
</organism>
<protein>
    <submittedName>
        <fullName evidence="2">Uncharacterized protein</fullName>
    </submittedName>
</protein>
<evidence type="ECO:0000256" key="1">
    <source>
        <dbReference type="SAM" id="MobiDB-lite"/>
    </source>
</evidence>
<keyword evidence="3" id="KW-1185">Reference proteome</keyword>
<feature type="compositionally biased region" description="Low complexity" evidence="1">
    <location>
        <begin position="69"/>
        <end position="81"/>
    </location>
</feature>
<evidence type="ECO:0000313" key="3">
    <source>
        <dbReference type="Proteomes" id="UP001296104"/>
    </source>
</evidence>
<name>A0AAI8Z5E0_9PEZI</name>
<dbReference type="Proteomes" id="UP001296104">
    <property type="component" value="Unassembled WGS sequence"/>
</dbReference>
<sequence length="209" mass="23254">MCLACLNVSTQPCSHRWYQLVRPCNPDNDLANCPERLKLEGWETRLEHCPFCDGAEHSRSTHRLFGTTSSPSSVASSSPVSDLRTTPLLPPGNRRGSLGTINEDIMGPLSRESSHASIETDRSQQARDMNDRIFVYLASEPHHVLPSAKKYYPTYTAAIARVESNLSSPDTSSPVSGTRNLRRRHSFIHGWKRMSGRLSISSSSLFKPS</sequence>
<dbReference type="EMBL" id="CAVMBE010000070">
    <property type="protein sequence ID" value="CAK4032779.1"/>
    <property type="molecule type" value="Genomic_DNA"/>
</dbReference>
<proteinExistence type="predicted"/>
<gene>
    <name evidence="2" type="ORF">LECACI_7A007937</name>
</gene>
<accession>A0AAI8Z5E0</accession>